<protein>
    <submittedName>
        <fullName evidence="1">Uncharacterized nucleotidyltransferase</fullName>
    </submittedName>
</protein>
<dbReference type="Proteomes" id="UP000184130">
    <property type="component" value="Unassembled WGS sequence"/>
</dbReference>
<name>A0A1M6TBR0_XYLRU</name>
<dbReference type="GO" id="GO:0016740">
    <property type="term" value="F:transferase activity"/>
    <property type="evidence" value="ECO:0007669"/>
    <property type="project" value="UniProtKB-KW"/>
</dbReference>
<proteinExistence type="predicted"/>
<organism evidence="1 2">
    <name type="scientific">Xylanibacter ruminicola</name>
    <name type="common">Prevotella ruminicola</name>
    <dbReference type="NCBI Taxonomy" id="839"/>
    <lineage>
        <taxon>Bacteria</taxon>
        <taxon>Pseudomonadati</taxon>
        <taxon>Bacteroidota</taxon>
        <taxon>Bacteroidia</taxon>
        <taxon>Bacteroidales</taxon>
        <taxon>Prevotellaceae</taxon>
        <taxon>Xylanibacter</taxon>
    </lineage>
</organism>
<accession>A0A1M6TBR0</accession>
<reference evidence="1 2" key="1">
    <citation type="submission" date="2016-11" db="EMBL/GenBank/DDBJ databases">
        <authorList>
            <person name="Jaros S."/>
            <person name="Januszkiewicz K."/>
            <person name="Wedrychowicz H."/>
        </authorList>
    </citation>
    <scope>NUCLEOTIDE SEQUENCE [LARGE SCALE GENOMIC DNA]</scope>
    <source>
        <strain evidence="1 2">KHT3</strain>
    </source>
</reference>
<evidence type="ECO:0000313" key="2">
    <source>
        <dbReference type="Proteomes" id="UP000184130"/>
    </source>
</evidence>
<dbReference type="AlphaFoldDB" id="A0A1M6TBR0"/>
<dbReference type="OrthoDB" id="9812148at2"/>
<sequence length="308" mass="36664">MSLDMRKLFFELMQVSVGQLDCVSRFPEPNEWRKFYELAKSQAVIGICHHGVIKLFEYGLVAPQELSLDWMSEAEEIKEQNRGGTRRLITLQEELQKHHLRSSVMTGPGLTRFYNRELQSLRYTKGIDVYVFGYKNQIDLNQWADMNVRIFPELRAGKSSKRNHRFEKWLLQNNDLMFRKAGELVVPSHSATILIQLVHLHNLFLEKRLLMRNLMDLFFVIRFAQGNSTVFKFPQNTLEEVIRDLGLTRFTRGIMWLLKEVFNLDPKFMPFEPLEEEGQYQLGQILGDGFTFHNWWHHLWHYTWHELM</sequence>
<gene>
    <name evidence="1" type="ORF">SAMN05216463_105132</name>
</gene>
<keyword evidence="1" id="KW-0808">Transferase</keyword>
<evidence type="ECO:0000313" key="1">
    <source>
        <dbReference type="EMBL" id="SHK54425.1"/>
    </source>
</evidence>
<dbReference type="EMBL" id="FRBD01000005">
    <property type="protein sequence ID" value="SHK54425.1"/>
    <property type="molecule type" value="Genomic_DNA"/>
</dbReference>